<dbReference type="InterPro" id="IPR051758">
    <property type="entry name" value="ERF/AP2-like"/>
</dbReference>
<keyword evidence="6" id="KW-0010">Activator</keyword>
<dbReference type="FunFam" id="3.30.730.10:FF:000001">
    <property type="entry name" value="Ethylene-responsive transcription factor 2"/>
    <property type="match status" value="1"/>
</dbReference>
<evidence type="ECO:0000256" key="9">
    <source>
        <dbReference type="ARBA" id="ARBA00024343"/>
    </source>
</evidence>
<evidence type="ECO:0000256" key="4">
    <source>
        <dbReference type="ARBA" id="ARBA00023015"/>
    </source>
</evidence>
<sequence length="361" mass="39419">MKMAAAMDLRNSSTSLDSDPFRGGELMEALEPFMKSASATSISTSNTFSSSFNTPHSLSSSSNPSASTSESFSYNYSYFSPSTSSQPNMYPDGCSSSTNHLFTQGFSTHDPSGSVGLNQLTPSQIQQIQAQIHFQQQRQTTAAMFPSQPQQTLNFLRPKPFSMKQVGYPPKPTKLYRGVRQRHWGKWVAEIRLPKNRTRLWLGTFDTAEEAALAYDNAAYKLRGDFAKLNFPNLRHEGSHIGVYKPLHSTVDAKLQAICQSLAQGKSIDAKKPLNARSAAAAAAATVVSEDTAATAAEECCKLEAGSSSPVMTESDGSAESSPLSDLTFAGFTEDEPNWDVCSENFMLQKYPSYEIDWASI</sequence>
<name>A0A7G8AUG3_CAMAC</name>
<dbReference type="GO" id="GO:0003700">
    <property type="term" value="F:DNA-binding transcription factor activity"/>
    <property type="evidence" value="ECO:0007669"/>
    <property type="project" value="InterPro"/>
</dbReference>
<feature type="domain" description="AP2/ERF" evidence="11">
    <location>
        <begin position="175"/>
        <end position="232"/>
    </location>
</feature>
<keyword evidence="4" id="KW-0805">Transcription regulation</keyword>
<dbReference type="GO" id="GO:0006952">
    <property type="term" value="P:defense response"/>
    <property type="evidence" value="ECO:0007669"/>
    <property type="project" value="UniProtKB-KW"/>
</dbReference>
<evidence type="ECO:0000256" key="1">
    <source>
        <dbReference type="ARBA" id="ARBA00004123"/>
    </source>
</evidence>
<evidence type="ECO:0000313" key="12">
    <source>
        <dbReference type="EMBL" id="QNI23832.1"/>
    </source>
</evidence>
<evidence type="ECO:0000259" key="11">
    <source>
        <dbReference type="PROSITE" id="PS51032"/>
    </source>
</evidence>
<keyword evidence="8" id="KW-0539">Nucleus</keyword>
<evidence type="ECO:0000256" key="8">
    <source>
        <dbReference type="ARBA" id="ARBA00023242"/>
    </source>
</evidence>
<evidence type="ECO:0000256" key="6">
    <source>
        <dbReference type="ARBA" id="ARBA00023159"/>
    </source>
</evidence>
<feature type="region of interest" description="Disordered" evidence="10">
    <location>
        <begin position="1"/>
        <end position="23"/>
    </location>
</feature>
<dbReference type="SMART" id="SM00380">
    <property type="entry name" value="AP2"/>
    <property type="match status" value="1"/>
</dbReference>
<dbReference type="GO" id="GO:0000976">
    <property type="term" value="F:transcription cis-regulatory region binding"/>
    <property type="evidence" value="ECO:0007669"/>
    <property type="project" value="UniProtKB-ARBA"/>
</dbReference>
<proteinExistence type="evidence at transcript level"/>
<dbReference type="CDD" id="cd00018">
    <property type="entry name" value="AP2"/>
    <property type="match status" value="1"/>
</dbReference>
<keyword evidence="5" id="KW-0238">DNA-binding</keyword>
<protein>
    <submittedName>
        <fullName evidence="12">AP2/ERF transcription factor</fullName>
    </submittedName>
</protein>
<dbReference type="PRINTS" id="PR00367">
    <property type="entry name" value="ETHRSPELEMNT"/>
</dbReference>
<comment type="similarity">
    <text evidence="9">Belongs to the AP2/ERF transcription factor family. ERF subfamily.</text>
</comment>
<accession>A0A7G8AUG3</accession>
<dbReference type="PANTHER" id="PTHR31657:SF73">
    <property type="entry name" value="OS02G0752800 PROTEIN"/>
    <property type="match status" value="1"/>
</dbReference>
<dbReference type="PANTHER" id="PTHR31657">
    <property type="entry name" value="ETHYLENE-RESPONSIVE TRANSCRIPTION FACTOR ERF061"/>
    <property type="match status" value="1"/>
</dbReference>
<keyword evidence="3" id="KW-0611">Plant defense</keyword>
<dbReference type="EMBL" id="MN863634">
    <property type="protein sequence ID" value="QNI23832.1"/>
    <property type="molecule type" value="mRNA"/>
</dbReference>
<dbReference type="InterPro" id="IPR016177">
    <property type="entry name" value="DNA-bd_dom_sf"/>
</dbReference>
<dbReference type="Pfam" id="PF00847">
    <property type="entry name" value="AP2"/>
    <property type="match status" value="1"/>
</dbReference>
<dbReference type="Gene3D" id="3.30.730.10">
    <property type="entry name" value="AP2/ERF domain"/>
    <property type="match status" value="1"/>
</dbReference>
<evidence type="ECO:0000256" key="3">
    <source>
        <dbReference type="ARBA" id="ARBA00022821"/>
    </source>
</evidence>
<reference evidence="12" key="2">
    <citation type="journal article" date="2020" name="Chin J Nat Med">
        <title>Genome-wide identification and analysis of AP2/ERF transcription factors related to camptothecin biosynthesis in Camptotheca acuminata.</title>
        <authorList>
            <person name="Hu Y.T."/>
            <person name="Xu Z.C."/>
            <person name="Tian Y."/>
            <person name="Gao R.R."/>
            <person name="Ji A.J."/>
            <person name="Pu X.D."/>
            <person name="Wang Y."/>
            <person name="Liu X."/>
            <person name="Song J.Y."/>
        </authorList>
    </citation>
    <scope>NUCLEOTIDE SEQUENCE</scope>
    <source>
        <strain evidence="12">Cac097</strain>
    </source>
</reference>
<keyword evidence="7" id="KW-0804">Transcription</keyword>
<dbReference type="SUPFAM" id="SSF54171">
    <property type="entry name" value="DNA-binding domain"/>
    <property type="match status" value="1"/>
</dbReference>
<dbReference type="GO" id="GO:0005634">
    <property type="term" value="C:nucleus"/>
    <property type="evidence" value="ECO:0007669"/>
    <property type="project" value="UniProtKB-SubCell"/>
</dbReference>
<keyword evidence="2" id="KW-0936">Ethylene signaling pathway</keyword>
<evidence type="ECO:0000256" key="10">
    <source>
        <dbReference type="SAM" id="MobiDB-lite"/>
    </source>
</evidence>
<evidence type="ECO:0000256" key="5">
    <source>
        <dbReference type="ARBA" id="ARBA00023125"/>
    </source>
</evidence>
<organism evidence="12">
    <name type="scientific">Camptotheca acuminata</name>
    <name type="common">Happy tree</name>
    <dbReference type="NCBI Taxonomy" id="16922"/>
    <lineage>
        <taxon>Eukaryota</taxon>
        <taxon>Viridiplantae</taxon>
        <taxon>Streptophyta</taxon>
        <taxon>Embryophyta</taxon>
        <taxon>Tracheophyta</taxon>
        <taxon>Spermatophyta</taxon>
        <taxon>Magnoliopsida</taxon>
        <taxon>eudicotyledons</taxon>
        <taxon>Gunneridae</taxon>
        <taxon>Pentapetalae</taxon>
        <taxon>asterids</taxon>
        <taxon>Cornales</taxon>
        <taxon>Nyssaceae</taxon>
        <taxon>Camptotheca</taxon>
    </lineage>
</organism>
<dbReference type="AlphaFoldDB" id="A0A7G8AUG3"/>
<dbReference type="InterPro" id="IPR001471">
    <property type="entry name" value="AP2/ERF_dom"/>
</dbReference>
<dbReference type="InterPro" id="IPR036955">
    <property type="entry name" value="AP2/ERF_dom_sf"/>
</dbReference>
<reference evidence="12" key="1">
    <citation type="submission" date="2019-12" db="EMBL/GenBank/DDBJ databases">
        <authorList>
            <person name="Hu Y."/>
        </authorList>
    </citation>
    <scope>NUCLEOTIDE SEQUENCE</scope>
    <source>
        <strain evidence="12">Cac097</strain>
    </source>
</reference>
<dbReference type="PROSITE" id="PS51032">
    <property type="entry name" value="AP2_ERF"/>
    <property type="match status" value="1"/>
</dbReference>
<dbReference type="GO" id="GO:0009873">
    <property type="term" value="P:ethylene-activated signaling pathway"/>
    <property type="evidence" value="ECO:0007669"/>
    <property type="project" value="UniProtKB-KW"/>
</dbReference>
<evidence type="ECO:0000256" key="7">
    <source>
        <dbReference type="ARBA" id="ARBA00023163"/>
    </source>
</evidence>
<comment type="subcellular location">
    <subcellularLocation>
        <location evidence="1">Nucleus</location>
    </subcellularLocation>
</comment>
<evidence type="ECO:0000256" key="2">
    <source>
        <dbReference type="ARBA" id="ARBA00022745"/>
    </source>
</evidence>